<comment type="caution">
    <text evidence="1">The sequence shown here is derived from an EMBL/GenBank/DDBJ whole genome shotgun (WGS) entry which is preliminary data.</text>
</comment>
<protein>
    <submittedName>
        <fullName evidence="1">Uncharacterized protein</fullName>
    </submittedName>
</protein>
<keyword evidence="2" id="KW-1185">Reference proteome</keyword>
<dbReference type="EMBL" id="JSZA02000035">
    <property type="protein sequence ID" value="KHD06578.1"/>
    <property type="molecule type" value="Genomic_DNA"/>
</dbReference>
<evidence type="ECO:0000313" key="2">
    <source>
        <dbReference type="Proteomes" id="UP000030428"/>
    </source>
</evidence>
<proteinExistence type="predicted"/>
<name>A0A0A6PJM8_9GAMM</name>
<organism evidence="1 2">
    <name type="scientific">Candidatus Thiomargarita nelsonii</name>
    <dbReference type="NCBI Taxonomy" id="1003181"/>
    <lineage>
        <taxon>Bacteria</taxon>
        <taxon>Pseudomonadati</taxon>
        <taxon>Pseudomonadota</taxon>
        <taxon>Gammaproteobacteria</taxon>
        <taxon>Thiotrichales</taxon>
        <taxon>Thiotrichaceae</taxon>
        <taxon>Thiomargarita</taxon>
    </lineage>
</organism>
<dbReference type="AlphaFoldDB" id="A0A0A6PJM8"/>
<reference evidence="1 2" key="1">
    <citation type="journal article" date="2016" name="Front. Microbiol.">
        <title>Single-Cell (Meta-)Genomics of a Dimorphic Candidatus Thiomargarita nelsonii Reveals Genomic Plasticity.</title>
        <authorList>
            <person name="Flood B.E."/>
            <person name="Fliss P."/>
            <person name="Jones D.S."/>
            <person name="Dick G.J."/>
            <person name="Jain S."/>
            <person name="Kaster A.K."/>
            <person name="Winkel M."/>
            <person name="Mussmann M."/>
            <person name="Bailey J."/>
        </authorList>
    </citation>
    <scope>NUCLEOTIDE SEQUENCE [LARGE SCALE GENOMIC DNA]</scope>
    <source>
        <strain evidence="1">Hydrate Ridge</strain>
    </source>
</reference>
<gene>
    <name evidence="1" type="ORF">PN36_11585</name>
</gene>
<evidence type="ECO:0000313" key="1">
    <source>
        <dbReference type="EMBL" id="KHD06578.1"/>
    </source>
</evidence>
<accession>A0A0A6PJM8</accession>
<sequence>MLVKISDKKKTLISWLEQPKIYVDLYQKIISSATPTTLDVFLKKISLSTLADQRRIARIKNCLMDIEQKKGEASDILHNIIEFASKQRQDASDENRWCMGDVMRLEEEIKIQKTKAHVVIEACQETIEFVKKNNENHFPDNYLDWTDINFEAAYTDPNLTTEDRVRHQERWRLVIEEIEQEKLIATRISSSEIRRRLSSISEQIYNQLLHSAKRENVLLQERFGLLKLIIEMGDVSRIDHFFGEKIHGSSLQEFASEIKKMEFKIDDVKIDDVKNS</sequence>
<dbReference type="Proteomes" id="UP000030428">
    <property type="component" value="Unassembled WGS sequence"/>
</dbReference>